<comment type="caution">
    <text evidence="4">The sequence shown here is derived from an EMBL/GenBank/DDBJ whole genome shotgun (WGS) entry which is preliminary data.</text>
</comment>
<evidence type="ECO:0000313" key="4">
    <source>
        <dbReference type="EMBL" id="NYJ75648.1"/>
    </source>
</evidence>
<evidence type="ECO:0000259" key="3">
    <source>
        <dbReference type="SMART" id="SM00822"/>
    </source>
</evidence>
<dbReference type="PANTHER" id="PTHR44196">
    <property type="entry name" value="DEHYDROGENASE/REDUCTASE SDR FAMILY MEMBER 7B"/>
    <property type="match status" value="1"/>
</dbReference>
<evidence type="ECO:0000256" key="1">
    <source>
        <dbReference type="ARBA" id="ARBA00006484"/>
    </source>
</evidence>
<dbReference type="InterPro" id="IPR057326">
    <property type="entry name" value="KR_dom"/>
</dbReference>
<dbReference type="InterPro" id="IPR020904">
    <property type="entry name" value="Sc_DH/Rdtase_CS"/>
</dbReference>
<dbReference type="SMART" id="SM00822">
    <property type="entry name" value="PKS_KR"/>
    <property type="match status" value="1"/>
</dbReference>
<proteinExistence type="inferred from homology"/>
<dbReference type="Proteomes" id="UP000571817">
    <property type="component" value="Unassembled WGS sequence"/>
</dbReference>
<protein>
    <submittedName>
        <fullName evidence="4">NADP-dependent 3-hydroxy acid dehydrogenase YdfG</fullName>
    </submittedName>
</protein>
<dbReference type="NCBIfam" id="NF006073">
    <property type="entry name" value="PRK08219.1"/>
    <property type="match status" value="1"/>
</dbReference>
<reference evidence="4 5" key="1">
    <citation type="submission" date="2020-07" db="EMBL/GenBank/DDBJ databases">
        <title>Sequencing the genomes of 1000 actinobacteria strains.</title>
        <authorList>
            <person name="Klenk H.-P."/>
        </authorList>
    </citation>
    <scope>NUCLEOTIDE SEQUENCE [LARGE SCALE GENOMIC DNA]</scope>
    <source>
        <strain evidence="4 5">DSM 29531</strain>
    </source>
</reference>
<sequence length="230" mass="24136">MSGTGKTVLITGGTRGIGRAVAESLSASHHLLIGGRDEASVKQTCVALRSAEPFVADLANEEATAAAAESIGELDAVVHSAGLVGHGPLTSLSRADWRRTMELNVVAVADLTRLLLPQLRRAQGTVVVINSGSGLTARVDSALYSASKFAVRALADSVREQEREHGVRVTTIYPGRVDTDMQRELVEAQGGQYDGGLYIRPSSIAAAVRLAIEMPADASVDDLSVRPGPR</sequence>
<organism evidence="4 5">
    <name type="scientific">Allobranchiibius huperziae</name>
    <dbReference type="NCBI Taxonomy" id="1874116"/>
    <lineage>
        <taxon>Bacteria</taxon>
        <taxon>Bacillati</taxon>
        <taxon>Actinomycetota</taxon>
        <taxon>Actinomycetes</taxon>
        <taxon>Micrococcales</taxon>
        <taxon>Dermacoccaceae</taxon>
        <taxon>Allobranchiibius</taxon>
    </lineage>
</organism>
<dbReference type="InterPro" id="IPR002347">
    <property type="entry name" value="SDR_fam"/>
</dbReference>
<dbReference type="SUPFAM" id="SSF51735">
    <property type="entry name" value="NAD(P)-binding Rossmann-fold domains"/>
    <property type="match status" value="1"/>
</dbReference>
<dbReference type="PRINTS" id="PR00081">
    <property type="entry name" value="GDHRDH"/>
</dbReference>
<dbReference type="AlphaFoldDB" id="A0A853DFS0"/>
<gene>
    <name evidence="4" type="ORF">HNR15_002611</name>
</gene>
<dbReference type="PROSITE" id="PS00061">
    <property type="entry name" value="ADH_SHORT"/>
    <property type="match status" value="1"/>
</dbReference>
<dbReference type="RefSeq" id="WP_179482483.1">
    <property type="nucleotide sequence ID" value="NZ_JACCFW010000001.1"/>
</dbReference>
<name>A0A853DFS0_9MICO</name>
<evidence type="ECO:0000256" key="2">
    <source>
        <dbReference type="ARBA" id="ARBA00023002"/>
    </source>
</evidence>
<dbReference type="GO" id="GO:0016491">
    <property type="term" value="F:oxidoreductase activity"/>
    <property type="evidence" value="ECO:0007669"/>
    <property type="project" value="UniProtKB-KW"/>
</dbReference>
<keyword evidence="5" id="KW-1185">Reference proteome</keyword>
<dbReference type="EMBL" id="JACCFW010000001">
    <property type="protein sequence ID" value="NYJ75648.1"/>
    <property type="molecule type" value="Genomic_DNA"/>
</dbReference>
<dbReference type="Pfam" id="PF00106">
    <property type="entry name" value="adh_short"/>
    <property type="match status" value="1"/>
</dbReference>
<dbReference type="Gene3D" id="3.40.50.720">
    <property type="entry name" value="NAD(P)-binding Rossmann-like Domain"/>
    <property type="match status" value="1"/>
</dbReference>
<dbReference type="GO" id="GO:0016020">
    <property type="term" value="C:membrane"/>
    <property type="evidence" value="ECO:0007669"/>
    <property type="project" value="TreeGrafter"/>
</dbReference>
<accession>A0A853DFS0</accession>
<comment type="similarity">
    <text evidence="1">Belongs to the short-chain dehydrogenases/reductases (SDR) family.</text>
</comment>
<dbReference type="PANTHER" id="PTHR44196:SF1">
    <property type="entry name" value="DEHYDROGENASE_REDUCTASE SDR FAMILY MEMBER 7B"/>
    <property type="match status" value="1"/>
</dbReference>
<dbReference type="InterPro" id="IPR036291">
    <property type="entry name" value="NAD(P)-bd_dom_sf"/>
</dbReference>
<feature type="domain" description="Ketoreductase" evidence="3">
    <location>
        <begin position="6"/>
        <end position="180"/>
    </location>
</feature>
<keyword evidence="2" id="KW-0560">Oxidoreductase</keyword>
<evidence type="ECO:0000313" key="5">
    <source>
        <dbReference type="Proteomes" id="UP000571817"/>
    </source>
</evidence>